<dbReference type="SUPFAM" id="SSF51735">
    <property type="entry name" value="NAD(P)-binding Rossmann-fold domains"/>
    <property type="match status" value="1"/>
</dbReference>
<organism evidence="2 3">
    <name type="scientific">Inhella proteolytica</name>
    <dbReference type="NCBI Taxonomy" id="2795029"/>
    <lineage>
        <taxon>Bacteria</taxon>
        <taxon>Pseudomonadati</taxon>
        <taxon>Pseudomonadota</taxon>
        <taxon>Betaproteobacteria</taxon>
        <taxon>Burkholderiales</taxon>
        <taxon>Sphaerotilaceae</taxon>
        <taxon>Inhella</taxon>
    </lineage>
</organism>
<gene>
    <name evidence="2" type="primary">rfbG</name>
    <name evidence="2" type="ORF">I7X39_05720</name>
</gene>
<sequence>MNANFWAGRRVLLTGHTGFKGGWLALWLQQLGAEVHGLALDPPTEPCLFEAAQVAQGLASDNRVDLRDAAAVLRTVRACQPELVLHLAAQPLVRASYADPVGTYATNVMGTLHLLEAVRHTPSVRAVLNVTTDKCYENREWPWGYRENEAMGGHDPYSSSKACSELLSAAYRNSFLAEHGVALATARAGNVIGGGDWAADRLVPDLLRAFERGEPALIRRPAAVRPWQHVIEPLSGYLRLAERLLQDGQGVAEGWNFGPEDRDARTVGWIVEHLAALWGPEARWTLETEGHPHEAHTLKLDISKAREGLNWRPRWGLQQALQRTVEWHKAWRGGADVRALCLQQIDEHQRTHDELS</sequence>
<evidence type="ECO:0000313" key="2">
    <source>
        <dbReference type="EMBL" id="MBH9576400.1"/>
    </source>
</evidence>
<evidence type="ECO:0000313" key="3">
    <source>
        <dbReference type="Proteomes" id="UP000613266"/>
    </source>
</evidence>
<keyword evidence="3" id="KW-1185">Reference proteome</keyword>
<dbReference type="InterPro" id="IPR013445">
    <property type="entry name" value="CDP_4_6_deHydtase"/>
</dbReference>
<name>A0A931J1G6_9BURK</name>
<dbReference type="InterPro" id="IPR036291">
    <property type="entry name" value="NAD(P)-bd_dom_sf"/>
</dbReference>
<dbReference type="GO" id="GO:0047733">
    <property type="term" value="F:CDP-glucose 4,6-dehydratase activity"/>
    <property type="evidence" value="ECO:0007669"/>
    <property type="project" value="UniProtKB-EC"/>
</dbReference>
<dbReference type="EMBL" id="JAEDAK010000003">
    <property type="protein sequence ID" value="MBH9576400.1"/>
    <property type="molecule type" value="Genomic_DNA"/>
</dbReference>
<comment type="caution">
    <text evidence="2">The sequence shown here is derived from an EMBL/GenBank/DDBJ whole genome shotgun (WGS) entry which is preliminary data.</text>
</comment>
<feature type="domain" description="NAD(P)-binding" evidence="1">
    <location>
        <begin position="12"/>
        <end position="323"/>
    </location>
</feature>
<dbReference type="PANTHER" id="PTHR43000">
    <property type="entry name" value="DTDP-D-GLUCOSE 4,6-DEHYDRATASE-RELATED"/>
    <property type="match status" value="1"/>
</dbReference>
<dbReference type="Pfam" id="PF16363">
    <property type="entry name" value="GDP_Man_Dehyd"/>
    <property type="match status" value="1"/>
</dbReference>
<dbReference type="Proteomes" id="UP000613266">
    <property type="component" value="Unassembled WGS sequence"/>
</dbReference>
<reference evidence="2" key="1">
    <citation type="submission" date="2020-12" db="EMBL/GenBank/DDBJ databases">
        <title>The genome sequence of Inhella sp. 1Y17.</title>
        <authorList>
            <person name="Liu Y."/>
        </authorList>
    </citation>
    <scope>NUCLEOTIDE SEQUENCE</scope>
    <source>
        <strain evidence="2">1Y17</strain>
    </source>
</reference>
<dbReference type="RefSeq" id="WP_198110020.1">
    <property type="nucleotide sequence ID" value="NZ_JAEDAK010000003.1"/>
</dbReference>
<dbReference type="CDD" id="cd05252">
    <property type="entry name" value="CDP_GD_SDR_e"/>
    <property type="match status" value="1"/>
</dbReference>
<proteinExistence type="predicted"/>
<dbReference type="NCBIfam" id="TIGR02622">
    <property type="entry name" value="CDP_4_6_dhtase"/>
    <property type="match status" value="1"/>
</dbReference>
<dbReference type="EC" id="4.2.1.45" evidence="2"/>
<dbReference type="AlphaFoldDB" id="A0A931J1G6"/>
<dbReference type="InterPro" id="IPR016040">
    <property type="entry name" value="NAD(P)-bd_dom"/>
</dbReference>
<keyword evidence="2" id="KW-0456">Lyase</keyword>
<protein>
    <submittedName>
        <fullName evidence="2">CDP-glucose 4,6-dehydratase</fullName>
        <ecNumber evidence="2">4.2.1.45</ecNumber>
    </submittedName>
</protein>
<dbReference type="Gene3D" id="3.90.25.10">
    <property type="entry name" value="UDP-galactose 4-epimerase, domain 1"/>
    <property type="match status" value="1"/>
</dbReference>
<accession>A0A931J1G6</accession>
<evidence type="ECO:0000259" key="1">
    <source>
        <dbReference type="Pfam" id="PF16363"/>
    </source>
</evidence>
<dbReference type="Gene3D" id="3.40.50.720">
    <property type="entry name" value="NAD(P)-binding Rossmann-like Domain"/>
    <property type="match status" value="1"/>
</dbReference>